<evidence type="ECO:0000313" key="3">
    <source>
        <dbReference type="Proteomes" id="UP000323225"/>
    </source>
</evidence>
<evidence type="ECO:0000313" key="2">
    <source>
        <dbReference type="EMBL" id="KAA1253679.1"/>
    </source>
</evidence>
<keyword evidence="1" id="KW-1133">Transmembrane helix</keyword>
<dbReference type="EMBL" id="VUAA01000019">
    <property type="protein sequence ID" value="KAA1253679.1"/>
    <property type="molecule type" value="Genomic_DNA"/>
</dbReference>
<accession>A0A5B1C2I8</accession>
<comment type="caution">
    <text evidence="2">The sequence shown here is derived from an EMBL/GenBank/DDBJ whole genome shotgun (WGS) entry which is preliminary data.</text>
</comment>
<name>A0A5B1C2I8_VIBCL</name>
<feature type="transmembrane region" description="Helical" evidence="1">
    <location>
        <begin position="37"/>
        <end position="56"/>
    </location>
</feature>
<feature type="transmembrane region" description="Helical" evidence="1">
    <location>
        <begin position="9"/>
        <end position="31"/>
    </location>
</feature>
<protein>
    <submittedName>
        <fullName evidence="2">Uncharacterized protein</fullName>
    </submittedName>
</protein>
<evidence type="ECO:0000256" key="1">
    <source>
        <dbReference type="SAM" id="Phobius"/>
    </source>
</evidence>
<organism evidence="2 3">
    <name type="scientific">Vibrio cholerae</name>
    <dbReference type="NCBI Taxonomy" id="666"/>
    <lineage>
        <taxon>Bacteria</taxon>
        <taxon>Pseudomonadati</taxon>
        <taxon>Pseudomonadota</taxon>
        <taxon>Gammaproteobacteria</taxon>
        <taxon>Vibrionales</taxon>
        <taxon>Vibrionaceae</taxon>
        <taxon>Vibrio</taxon>
    </lineage>
</organism>
<proteinExistence type="predicted"/>
<keyword evidence="1" id="KW-0472">Membrane</keyword>
<gene>
    <name evidence="2" type="ORF">F0M16_16520</name>
</gene>
<sequence>MKAADSKLFVFLSYSLSPIAITSTYVLFVFLGAGVLAIPPAIICIGLAIFANYWIVSNGFEWERQSAIAWRFLPLTPIKESEIREKIKKESRGFSDEWAIKIGSDECDKIINDLKNRIEFMMNTFGLLNEISLLIELNKAHEIAYSSYLKKIQMEDDKVYVEFIRKWGWQD</sequence>
<dbReference type="Proteomes" id="UP000323225">
    <property type="component" value="Unassembled WGS sequence"/>
</dbReference>
<keyword evidence="1" id="KW-0812">Transmembrane</keyword>
<reference evidence="2 3" key="1">
    <citation type="submission" date="2019-09" db="EMBL/GenBank/DDBJ databases">
        <authorList>
            <person name="Kritzky A."/>
            <person name="Schelkanova E.Y."/>
            <person name="Alkhova Z.V."/>
            <person name="Smirnova N.I."/>
        </authorList>
    </citation>
    <scope>NUCLEOTIDE SEQUENCE [LARGE SCALE GENOMIC DNA]</scope>
    <source>
        <strain evidence="2 3">M1526</strain>
    </source>
</reference>
<dbReference type="AlphaFoldDB" id="A0A5B1C2I8"/>